<feature type="active site" description="Nucleophile" evidence="6">
    <location>
        <position position="218"/>
    </location>
</feature>
<dbReference type="EMBL" id="JBDXSU010000005">
    <property type="protein sequence ID" value="MFB5190335.1"/>
    <property type="molecule type" value="Genomic_DNA"/>
</dbReference>
<organism evidence="9 10">
    <name type="scientific">Alicyclobacillus fastidiosus</name>
    <dbReference type="NCBI Taxonomy" id="392011"/>
    <lineage>
        <taxon>Bacteria</taxon>
        <taxon>Bacillati</taxon>
        <taxon>Bacillota</taxon>
        <taxon>Bacilli</taxon>
        <taxon>Bacillales</taxon>
        <taxon>Alicyclobacillaceae</taxon>
        <taxon>Alicyclobacillus</taxon>
    </lineage>
</organism>
<evidence type="ECO:0000259" key="8">
    <source>
        <dbReference type="PROSITE" id="PS52029"/>
    </source>
</evidence>
<keyword evidence="3 6" id="KW-0133">Cell shape</keyword>
<feature type="chain" id="PRO_5046436965" evidence="7">
    <location>
        <begin position="31"/>
        <end position="318"/>
    </location>
</feature>
<dbReference type="InterPro" id="IPR050979">
    <property type="entry name" value="LD-transpeptidase"/>
</dbReference>
<reference evidence="9 10" key="1">
    <citation type="journal article" date="2024" name="Int. J. Mol. Sci.">
        <title>Exploration of Alicyclobacillus spp. Genome in Search of Antibiotic Resistance.</title>
        <authorList>
            <person name="Bucka-Kolendo J."/>
            <person name="Kiousi D.E."/>
            <person name="Dekowska A."/>
            <person name="Mikolajczuk-Szczyrba A."/>
            <person name="Karadedos D.M."/>
            <person name="Michael P."/>
            <person name="Galanis A."/>
            <person name="Sokolowska B."/>
        </authorList>
    </citation>
    <scope>NUCLEOTIDE SEQUENCE [LARGE SCALE GENOMIC DNA]</scope>
    <source>
        <strain evidence="9 10">KKP 3000</strain>
    </source>
</reference>
<evidence type="ECO:0000313" key="9">
    <source>
        <dbReference type="EMBL" id="MFB5190335.1"/>
    </source>
</evidence>
<dbReference type="Gene3D" id="2.40.440.10">
    <property type="entry name" value="L,D-transpeptidase catalytic domain-like"/>
    <property type="match status" value="1"/>
</dbReference>
<keyword evidence="7" id="KW-0732">Signal</keyword>
<dbReference type="Pfam" id="PF01471">
    <property type="entry name" value="PG_binding_1"/>
    <property type="match status" value="2"/>
</dbReference>
<dbReference type="RefSeq" id="WP_275473614.1">
    <property type="nucleotide sequence ID" value="NZ_CP162940.1"/>
</dbReference>
<keyword evidence="10" id="KW-1185">Reference proteome</keyword>
<evidence type="ECO:0000256" key="6">
    <source>
        <dbReference type="PROSITE-ProRule" id="PRU01373"/>
    </source>
</evidence>
<comment type="caution">
    <text evidence="9">The sequence shown here is derived from an EMBL/GenBank/DDBJ whole genome shotgun (WGS) entry which is preliminary data.</text>
</comment>
<accession>A0ABV5AEP9</accession>
<keyword evidence="5 6" id="KW-0961">Cell wall biogenesis/degradation</keyword>
<dbReference type="Proteomes" id="UP001579974">
    <property type="component" value="Unassembled WGS sequence"/>
</dbReference>
<protein>
    <submittedName>
        <fullName evidence="9">Peptidoglycan-binding protein</fullName>
    </submittedName>
</protein>
<evidence type="ECO:0000256" key="2">
    <source>
        <dbReference type="ARBA" id="ARBA00022679"/>
    </source>
</evidence>
<dbReference type="PANTHER" id="PTHR30582:SF2">
    <property type="entry name" value="L,D-TRANSPEPTIDASE YCIB-RELATED"/>
    <property type="match status" value="1"/>
</dbReference>
<keyword evidence="2" id="KW-0808">Transferase</keyword>
<dbReference type="InterPro" id="IPR005490">
    <property type="entry name" value="LD_TPept_cat_dom"/>
</dbReference>
<feature type="active site" description="Proton donor/acceptor" evidence="6">
    <location>
        <position position="203"/>
    </location>
</feature>
<name>A0ABV5AEP9_9BACL</name>
<evidence type="ECO:0000256" key="7">
    <source>
        <dbReference type="SAM" id="SignalP"/>
    </source>
</evidence>
<dbReference type="SUPFAM" id="SSF141523">
    <property type="entry name" value="L,D-transpeptidase catalytic domain-like"/>
    <property type="match status" value="1"/>
</dbReference>
<dbReference type="Pfam" id="PF03734">
    <property type="entry name" value="YkuD"/>
    <property type="match status" value="1"/>
</dbReference>
<sequence>MLGKMVSFVAGTSAVAAMAALTIIPPTASAATSPSVNHSVTQLQTELATLGYLPLTSNFQWRFTPPASLKSLWQKGSNNVMTKGAVMEFQEVNHLAIDGIAGPQTWAALTKAYSQRKMNPYGYTYVLVSEKSPETLQIWSNGKLVLSSLANTGIASRPTAIGTFPVYARYLTQEMQGTNPDGSHYDDPGVPYVNYFYGGDAVHGFWRSSYGSPQSLGCVELPVASAQKAWNYIHYGTLVTIQKSAATTSGSSTFTSYPTLRQGMFNNAYVKILQKALGTAVDGDFGPNTERAVKSFQTRHGLVADGIVGPNTWKALLA</sequence>
<dbReference type="InterPro" id="IPR036365">
    <property type="entry name" value="PGBD-like_sf"/>
</dbReference>
<dbReference type="InterPro" id="IPR002477">
    <property type="entry name" value="Peptidoglycan-bd-like"/>
</dbReference>
<evidence type="ECO:0000313" key="10">
    <source>
        <dbReference type="Proteomes" id="UP001579974"/>
    </source>
</evidence>
<keyword evidence="4 6" id="KW-0573">Peptidoglycan synthesis</keyword>
<dbReference type="SUPFAM" id="SSF47090">
    <property type="entry name" value="PGBD-like"/>
    <property type="match status" value="2"/>
</dbReference>
<evidence type="ECO:0000256" key="3">
    <source>
        <dbReference type="ARBA" id="ARBA00022960"/>
    </source>
</evidence>
<proteinExistence type="predicted"/>
<gene>
    <name evidence="9" type="ORF">KKP3000_003780</name>
</gene>
<feature type="signal peptide" evidence="7">
    <location>
        <begin position="1"/>
        <end position="30"/>
    </location>
</feature>
<comment type="pathway">
    <text evidence="1 6">Cell wall biogenesis; peptidoglycan biosynthesis.</text>
</comment>
<feature type="domain" description="L,D-TPase catalytic" evidence="8">
    <location>
        <begin position="125"/>
        <end position="242"/>
    </location>
</feature>
<dbReference type="PANTHER" id="PTHR30582">
    <property type="entry name" value="L,D-TRANSPEPTIDASE"/>
    <property type="match status" value="1"/>
</dbReference>
<evidence type="ECO:0000256" key="5">
    <source>
        <dbReference type="ARBA" id="ARBA00023316"/>
    </source>
</evidence>
<dbReference type="CDD" id="cd16913">
    <property type="entry name" value="YkuD_like"/>
    <property type="match status" value="1"/>
</dbReference>
<evidence type="ECO:0000256" key="4">
    <source>
        <dbReference type="ARBA" id="ARBA00022984"/>
    </source>
</evidence>
<evidence type="ECO:0000256" key="1">
    <source>
        <dbReference type="ARBA" id="ARBA00004752"/>
    </source>
</evidence>
<dbReference type="InterPro" id="IPR036366">
    <property type="entry name" value="PGBDSf"/>
</dbReference>
<dbReference type="Gene3D" id="1.10.101.10">
    <property type="entry name" value="PGBD-like superfamily/PGBD"/>
    <property type="match status" value="2"/>
</dbReference>
<dbReference type="PROSITE" id="PS52029">
    <property type="entry name" value="LD_TPASE"/>
    <property type="match status" value="1"/>
</dbReference>
<dbReference type="InterPro" id="IPR038063">
    <property type="entry name" value="Transpep_catalytic_dom"/>
</dbReference>